<accession>A0AAE0FAC7</accession>
<dbReference type="PROSITE" id="PS50330">
    <property type="entry name" value="UIM"/>
    <property type="match status" value="1"/>
</dbReference>
<sequence>MKGNGLFSYDLSYENQYDHRMSTSHGKLLSSHQSSRLFRALPGSEPESAKLRQEPKKRRARPPSEGPCRRSDRVQSLPQKKYFSEDEVAESGNSGTSSDEEPRKEGKKRREADYSPEGSEENNDLSDSESADESSCDEENCGDKRRRRIPKQDSRGTGVEADDLKQALARSIADYESVLQRTRTQDDNDLQQALALSLTGAGASRAKALGEAAPAVSPPHLPSEAASGRQKRKGASGLGKADADPNGRKGKSGKKIRRSKPVDKTKAPSREDIMYAYKNYDRDDRGFITASDMFRESRTMGYSRWTYTQCEEMVLVFATNKQGMTFQDFSALILEQGAF</sequence>
<dbReference type="InterPro" id="IPR003903">
    <property type="entry name" value="UIM_dom"/>
</dbReference>
<organism evidence="2 3">
    <name type="scientific">Cymbomonas tetramitiformis</name>
    <dbReference type="NCBI Taxonomy" id="36881"/>
    <lineage>
        <taxon>Eukaryota</taxon>
        <taxon>Viridiplantae</taxon>
        <taxon>Chlorophyta</taxon>
        <taxon>Pyramimonadophyceae</taxon>
        <taxon>Pyramimonadales</taxon>
        <taxon>Pyramimonadaceae</taxon>
        <taxon>Cymbomonas</taxon>
    </lineage>
</organism>
<dbReference type="EMBL" id="LGRX02022306">
    <property type="protein sequence ID" value="KAK3255756.1"/>
    <property type="molecule type" value="Genomic_DNA"/>
</dbReference>
<keyword evidence="3" id="KW-1185">Reference proteome</keyword>
<comment type="caution">
    <text evidence="2">The sequence shown here is derived from an EMBL/GenBank/DDBJ whole genome shotgun (WGS) entry which is preliminary data.</text>
</comment>
<feature type="compositionally biased region" description="Basic residues" evidence="1">
    <location>
        <begin position="248"/>
        <end position="259"/>
    </location>
</feature>
<feature type="region of interest" description="Disordered" evidence="1">
    <location>
        <begin position="21"/>
        <end position="164"/>
    </location>
</feature>
<evidence type="ECO:0000313" key="2">
    <source>
        <dbReference type="EMBL" id="KAK3255756.1"/>
    </source>
</evidence>
<evidence type="ECO:0008006" key="4">
    <source>
        <dbReference type="Google" id="ProtNLM"/>
    </source>
</evidence>
<dbReference type="SMART" id="SM00726">
    <property type="entry name" value="UIM"/>
    <property type="match status" value="2"/>
</dbReference>
<reference evidence="2 3" key="1">
    <citation type="journal article" date="2015" name="Genome Biol. Evol.">
        <title>Comparative Genomics of a Bacterivorous Green Alga Reveals Evolutionary Causalities and Consequences of Phago-Mixotrophic Mode of Nutrition.</title>
        <authorList>
            <person name="Burns J.A."/>
            <person name="Paasch A."/>
            <person name="Narechania A."/>
            <person name="Kim E."/>
        </authorList>
    </citation>
    <scope>NUCLEOTIDE SEQUENCE [LARGE SCALE GENOMIC DNA]</scope>
    <source>
        <strain evidence="2 3">PLY_AMNH</strain>
    </source>
</reference>
<name>A0AAE0FAC7_9CHLO</name>
<evidence type="ECO:0000256" key="1">
    <source>
        <dbReference type="SAM" id="MobiDB-lite"/>
    </source>
</evidence>
<dbReference type="InterPro" id="IPR011992">
    <property type="entry name" value="EF-hand-dom_pair"/>
</dbReference>
<dbReference type="AlphaFoldDB" id="A0AAE0FAC7"/>
<feature type="compositionally biased region" description="Acidic residues" evidence="1">
    <location>
        <begin position="118"/>
        <end position="140"/>
    </location>
</feature>
<evidence type="ECO:0000313" key="3">
    <source>
        <dbReference type="Proteomes" id="UP001190700"/>
    </source>
</evidence>
<feature type="compositionally biased region" description="Basic and acidic residues" evidence="1">
    <location>
        <begin position="100"/>
        <end position="113"/>
    </location>
</feature>
<dbReference type="SUPFAM" id="SSF47473">
    <property type="entry name" value="EF-hand"/>
    <property type="match status" value="1"/>
</dbReference>
<proteinExistence type="predicted"/>
<feature type="region of interest" description="Disordered" evidence="1">
    <location>
        <begin position="209"/>
        <end position="268"/>
    </location>
</feature>
<dbReference type="Proteomes" id="UP001190700">
    <property type="component" value="Unassembled WGS sequence"/>
</dbReference>
<dbReference type="Gene3D" id="1.10.238.10">
    <property type="entry name" value="EF-hand"/>
    <property type="match status" value="1"/>
</dbReference>
<gene>
    <name evidence="2" type="ORF">CYMTET_35079</name>
</gene>
<protein>
    <recommendedName>
        <fullName evidence="4">EF-hand domain-containing protein</fullName>
    </recommendedName>
</protein>